<organism evidence="3 4">
    <name type="scientific">Ramularia collo-cygni</name>
    <dbReference type="NCBI Taxonomy" id="112498"/>
    <lineage>
        <taxon>Eukaryota</taxon>
        <taxon>Fungi</taxon>
        <taxon>Dikarya</taxon>
        <taxon>Ascomycota</taxon>
        <taxon>Pezizomycotina</taxon>
        <taxon>Dothideomycetes</taxon>
        <taxon>Dothideomycetidae</taxon>
        <taxon>Mycosphaerellales</taxon>
        <taxon>Mycosphaerellaceae</taxon>
        <taxon>Ramularia</taxon>
    </lineage>
</organism>
<dbReference type="AlphaFoldDB" id="A0A2D3UU59"/>
<gene>
    <name evidence="3" type="ORF">RCC_06993</name>
</gene>
<evidence type="ECO:0000256" key="2">
    <source>
        <dbReference type="SAM" id="SignalP"/>
    </source>
</evidence>
<accession>A0A2D3UU59</accession>
<name>A0A2D3UU59_9PEZI</name>
<keyword evidence="2" id="KW-0732">Signal</keyword>
<protein>
    <submittedName>
        <fullName evidence="3">Uncharacterized protein</fullName>
    </submittedName>
</protein>
<feature type="chain" id="PRO_5013608747" evidence="2">
    <location>
        <begin position="28"/>
        <end position="315"/>
    </location>
</feature>
<feature type="signal peptide" evidence="2">
    <location>
        <begin position="1"/>
        <end position="27"/>
    </location>
</feature>
<dbReference type="RefSeq" id="XP_023628021.1">
    <property type="nucleotide sequence ID" value="XM_023772253.1"/>
</dbReference>
<dbReference type="EMBL" id="FJUY01000010">
    <property type="protein sequence ID" value="CZT21132.1"/>
    <property type="molecule type" value="Genomic_DNA"/>
</dbReference>
<keyword evidence="4" id="KW-1185">Reference proteome</keyword>
<feature type="compositionally biased region" description="Polar residues" evidence="1">
    <location>
        <begin position="98"/>
        <end position="115"/>
    </location>
</feature>
<feature type="region of interest" description="Disordered" evidence="1">
    <location>
        <begin position="53"/>
        <end position="174"/>
    </location>
</feature>
<reference evidence="3 4" key="1">
    <citation type="submission" date="2016-03" db="EMBL/GenBank/DDBJ databases">
        <authorList>
            <person name="Ploux O."/>
        </authorList>
    </citation>
    <scope>NUCLEOTIDE SEQUENCE [LARGE SCALE GENOMIC DNA]</scope>
    <source>
        <strain evidence="3 4">URUG2</strain>
    </source>
</reference>
<proteinExistence type="predicted"/>
<sequence>MQGRLEELAILMEWTFILTLLLNNVKTMPASETCGSRFCSTDRHHPLCRYARWKAPRPERKPPPIQEDQQTVTAPATPTPKPSSSSAPEDDGIPAQPIASSSRSRNLNQHQNRTRGTPPMMLAFLAKGAQQERARQASAATQTLPYRGSRSSLEETAGPSAPPSIPNLPTTSTNSSAPLLFTHGGPGETHRKLHSDPYQYNIPDLASGPPYFHVTLTYYAVQGGLLPEQHIGQYTSKVGCWNSLAAAREGARRHSLGSRFCNHPVHVVVKPIIGGVEAKVRNNRGFNGRPDRLSEPWGGGAFIEIVESLNRFPGY</sequence>
<dbReference type="GeneID" id="35602117"/>
<evidence type="ECO:0000256" key="1">
    <source>
        <dbReference type="SAM" id="MobiDB-lite"/>
    </source>
</evidence>
<dbReference type="Proteomes" id="UP000225277">
    <property type="component" value="Unassembled WGS sequence"/>
</dbReference>
<evidence type="ECO:0000313" key="3">
    <source>
        <dbReference type="EMBL" id="CZT21132.1"/>
    </source>
</evidence>
<evidence type="ECO:0000313" key="4">
    <source>
        <dbReference type="Proteomes" id="UP000225277"/>
    </source>
</evidence>